<evidence type="ECO:0000313" key="5">
    <source>
        <dbReference type="Proteomes" id="UP001297580"/>
    </source>
</evidence>
<dbReference type="RefSeq" id="WP_008881006.1">
    <property type="nucleotide sequence ID" value="NZ_CP017690.1"/>
</dbReference>
<dbReference type="Pfam" id="PF00583">
    <property type="entry name" value="Acetyltransf_1"/>
    <property type="match status" value="1"/>
</dbReference>
<evidence type="ECO:0000256" key="1">
    <source>
        <dbReference type="ARBA" id="ARBA00022679"/>
    </source>
</evidence>
<dbReference type="InterPro" id="IPR016181">
    <property type="entry name" value="Acyl_CoA_acyltransferase"/>
</dbReference>
<feature type="domain" description="N-acetyltransferase" evidence="3">
    <location>
        <begin position="4"/>
        <end position="139"/>
    </location>
</feature>
<organism evidence="4 5">
    <name type="scientific">Geobacillus thermodenitrificans</name>
    <dbReference type="NCBI Taxonomy" id="33940"/>
    <lineage>
        <taxon>Bacteria</taxon>
        <taxon>Bacillati</taxon>
        <taxon>Bacillota</taxon>
        <taxon>Bacilli</taxon>
        <taxon>Bacillales</taxon>
        <taxon>Anoxybacillaceae</taxon>
        <taxon>Geobacillus</taxon>
    </lineage>
</organism>
<dbReference type="SUPFAM" id="SSF55729">
    <property type="entry name" value="Acyl-CoA N-acyltransferases (Nat)"/>
    <property type="match status" value="1"/>
</dbReference>
<dbReference type="InterPro" id="IPR000182">
    <property type="entry name" value="GNAT_dom"/>
</dbReference>
<gene>
    <name evidence="4" type="ORF">HSX42_16165</name>
</gene>
<dbReference type="Gene3D" id="3.40.630.30">
    <property type="match status" value="1"/>
</dbReference>
<dbReference type="PANTHER" id="PTHR43626:SF4">
    <property type="entry name" value="GCN5-RELATED N-ACETYLTRANSFERASE 2, CHLOROPLASTIC"/>
    <property type="match status" value="1"/>
</dbReference>
<evidence type="ECO:0000256" key="2">
    <source>
        <dbReference type="ARBA" id="ARBA00023315"/>
    </source>
</evidence>
<keyword evidence="2" id="KW-0012">Acyltransferase</keyword>
<dbReference type="CDD" id="cd04301">
    <property type="entry name" value="NAT_SF"/>
    <property type="match status" value="1"/>
</dbReference>
<keyword evidence="5" id="KW-1185">Reference proteome</keyword>
<proteinExistence type="predicted"/>
<dbReference type="InterPro" id="IPR045039">
    <property type="entry name" value="NSI-like"/>
</dbReference>
<evidence type="ECO:0000313" key="4">
    <source>
        <dbReference type="EMBL" id="WMV75763.1"/>
    </source>
</evidence>
<dbReference type="EMBL" id="CP133461">
    <property type="protein sequence ID" value="WMV75763.1"/>
    <property type="molecule type" value="Genomic_DNA"/>
</dbReference>
<name>A0ABY9QCD7_GEOTD</name>
<reference evidence="4 5" key="1">
    <citation type="submission" date="2023-08" db="EMBL/GenBank/DDBJ databases">
        <title>Complete genome sequence of Geobacillus thermodenitrificans K1041, a genetically tractable strain representative of the genus Geobacillus.</title>
        <authorList>
            <person name="Kani S."/>
            <person name="Suzuki H."/>
        </authorList>
    </citation>
    <scope>NUCLEOTIDE SEQUENCE [LARGE SCALE GENOMIC DNA]</scope>
    <source>
        <strain evidence="4 5">K1041</strain>
    </source>
</reference>
<protein>
    <submittedName>
        <fullName evidence="4">GNAT family N-acetyltransferase</fullName>
    </submittedName>
</protein>
<sequence>MDIKIHSDFSHANLNEMREVYSSVGWTKHTTKIIKQVFEASNVIALATINGRIIGFGRAISDGVFNAAIYDVVVHRDFQKQGIAKKIMEFLLDQLSHVSCVHLISTTGNEEFYRKLGLKRVKTGMARYLNPELSDEYLE</sequence>
<dbReference type="PROSITE" id="PS51186">
    <property type="entry name" value="GNAT"/>
    <property type="match status" value="1"/>
</dbReference>
<dbReference type="PANTHER" id="PTHR43626">
    <property type="entry name" value="ACYL-COA N-ACYLTRANSFERASE"/>
    <property type="match status" value="1"/>
</dbReference>
<accession>A0ABY9QCD7</accession>
<dbReference type="GeneID" id="87623057"/>
<evidence type="ECO:0000259" key="3">
    <source>
        <dbReference type="PROSITE" id="PS51186"/>
    </source>
</evidence>
<keyword evidence="1" id="KW-0808">Transferase</keyword>
<dbReference type="Proteomes" id="UP001297580">
    <property type="component" value="Chromosome"/>
</dbReference>